<name>A0ABQ3LE34_9SPHN</name>
<feature type="compositionally biased region" description="Basic and acidic residues" evidence="1">
    <location>
        <begin position="12"/>
        <end position="27"/>
    </location>
</feature>
<sequence length="73" mass="8366">MKPVEAEFETGNTDHDLQERRAREQAARHGRGKPMRELAWTDEHLRNGRPIPQYEGAEQHDNASDGCRATRAI</sequence>
<feature type="region of interest" description="Disordered" evidence="1">
    <location>
        <begin position="1"/>
        <end position="73"/>
    </location>
</feature>
<evidence type="ECO:0000313" key="3">
    <source>
        <dbReference type="Proteomes" id="UP000652430"/>
    </source>
</evidence>
<reference evidence="3" key="1">
    <citation type="journal article" date="2019" name="Int. J. Syst. Evol. Microbiol.">
        <title>The Global Catalogue of Microorganisms (GCM) 10K type strain sequencing project: providing services to taxonomists for standard genome sequencing and annotation.</title>
        <authorList>
            <consortium name="The Broad Institute Genomics Platform"/>
            <consortium name="The Broad Institute Genome Sequencing Center for Infectious Disease"/>
            <person name="Wu L."/>
            <person name="Ma J."/>
        </authorList>
    </citation>
    <scope>NUCLEOTIDE SEQUENCE [LARGE SCALE GENOMIC DNA]</scope>
    <source>
        <strain evidence="3">CGMCC 1.8957</strain>
    </source>
</reference>
<gene>
    <name evidence="2" type="ORF">GCM10008023_13890</name>
</gene>
<proteinExistence type="predicted"/>
<accession>A0ABQ3LE34</accession>
<keyword evidence="3" id="KW-1185">Reference proteome</keyword>
<feature type="compositionally biased region" description="Basic and acidic residues" evidence="1">
    <location>
        <begin position="34"/>
        <end position="46"/>
    </location>
</feature>
<evidence type="ECO:0008006" key="4">
    <source>
        <dbReference type="Google" id="ProtNLM"/>
    </source>
</evidence>
<dbReference type="Proteomes" id="UP000652430">
    <property type="component" value="Unassembled WGS sequence"/>
</dbReference>
<organism evidence="2 3">
    <name type="scientific">Sphingomonas glacialis</name>
    <dbReference type="NCBI Taxonomy" id="658225"/>
    <lineage>
        <taxon>Bacteria</taxon>
        <taxon>Pseudomonadati</taxon>
        <taxon>Pseudomonadota</taxon>
        <taxon>Alphaproteobacteria</taxon>
        <taxon>Sphingomonadales</taxon>
        <taxon>Sphingomonadaceae</taxon>
        <taxon>Sphingomonas</taxon>
    </lineage>
</organism>
<protein>
    <recommendedName>
        <fullName evidence="4">DUF1674 domain-containing protein</fullName>
    </recommendedName>
</protein>
<evidence type="ECO:0000256" key="1">
    <source>
        <dbReference type="SAM" id="MobiDB-lite"/>
    </source>
</evidence>
<comment type="caution">
    <text evidence="2">The sequence shown here is derived from an EMBL/GenBank/DDBJ whole genome shotgun (WGS) entry which is preliminary data.</text>
</comment>
<dbReference type="EMBL" id="BNAQ01000002">
    <property type="protein sequence ID" value="GHH13517.1"/>
    <property type="molecule type" value="Genomic_DNA"/>
</dbReference>
<evidence type="ECO:0000313" key="2">
    <source>
        <dbReference type="EMBL" id="GHH13517.1"/>
    </source>
</evidence>